<name>A0A0D0BVM2_9AGAR</name>
<dbReference type="OrthoDB" id="41266at2759"/>
<evidence type="ECO:0000313" key="12">
    <source>
        <dbReference type="EMBL" id="KIK59581.1"/>
    </source>
</evidence>
<dbReference type="InterPro" id="IPR019009">
    <property type="entry name" value="SRP_receptor_beta_su"/>
</dbReference>
<evidence type="ECO:0000256" key="4">
    <source>
        <dbReference type="ARBA" id="ARBA00022692"/>
    </source>
</evidence>
<keyword evidence="8" id="KW-0342">GTP-binding</keyword>
<keyword evidence="10" id="KW-0675">Receptor</keyword>
<evidence type="ECO:0000256" key="9">
    <source>
        <dbReference type="ARBA" id="ARBA00023136"/>
    </source>
</evidence>
<dbReference type="Gene3D" id="3.40.50.300">
    <property type="entry name" value="P-loop containing nucleotide triphosphate hydrolases"/>
    <property type="match status" value="1"/>
</dbReference>
<feature type="region of interest" description="Disordered" evidence="11">
    <location>
        <begin position="1"/>
        <end position="22"/>
    </location>
</feature>
<dbReference type="Pfam" id="PF09439">
    <property type="entry name" value="SRPRB"/>
    <property type="match status" value="1"/>
</dbReference>
<organism evidence="12 13">
    <name type="scientific">Collybiopsis luxurians FD-317 M1</name>
    <dbReference type="NCBI Taxonomy" id="944289"/>
    <lineage>
        <taxon>Eukaryota</taxon>
        <taxon>Fungi</taxon>
        <taxon>Dikarya</taxon>
        <taxon>Basidiomycota</taxon>
        <taxon>Agaricomycotina</taxon>
        <taxon>Agaricomycetes</taxon>
        <taxon>Agaricomycetidae</taxon>
        <taxon>Agaricales</taxon>
        <taxon>Marasmiineae</taxon>
        <taxon>Omphalotaceae</taxon>
        <taxon>Collybiopsis</taxon>
        <taxon>Collybiopsis luxurians</taxon>
    </lineage>
</organism>
<keyword evidence="4" id="KW-0812">Transmembrane</keyword>
<evidence type="ECO:0000256" key="2">
    <source>
        <dbReference type="ARBA" id="ARBA00005619"/>
    </source>
</evidence>
<dbReference type="SUPFAM" id="SSF52540">
    <property type="entry name" value="P-loop containing nucleoside triphosphate hydrolases"/>
    <property type="match status" value="1"/>
</dbReference>
<evidence type="ECO:0000256" key="6">
    <source>
        <dbReference type="ARBA" id="ARBA00022824"/>
    </source>
</evidence>
<gene>
    <name evidence="12" type="ORF">GYMLUDRAFT_169536</name>
</gene>
<comment type="similarity">
    <text evidence="2">Belongs to the SRP receptor beta subunit family.</text>
</comment>
<keyword evidence="5" id="KW-0547">Nucleotide-binding</keyword>
<dbReference type="Proteomes" id="UP000053593">
    <property type="component" value="Unassembled WGS sequence"/>
</dbReference>
<sequence>MFVAQRKNQSKPGVSLLTGPPDSGKTPIFSSLIYRHSLPANTSMQPNSSFLTIPGKKGPVQVVDVPGHPRLQSQFKESLNSAKVIVFIVDANTISRNAAHAAECITGHIVIETQNVLSPSQPPPALPILAYKPDLIKASLISADTTALTINRVQIILEHELERRRQSQLGNIR</sequence>
<dbReference type="EMBL" id="KN834779">
    <property type="protein sequence ID" value="KIK59581.1"/>
    <property type="molecule type" value="Genomic_DNA"/>
</dbReference>
<evidence type="ECO:0000256" key="10">
    <source>
        <dbReference type="ARBA" id="ARBA00023170"/>
    </source>
</evidence>
<comment type="subcellular location">
    <subcellularLocation>
        <location evidence="1">Endoplasmic reticulum membrane</location>
        <topology evidence="1">Single-pass membrane protein</topology>
    </subcellularLocation>
</comment>
<feature type="compositionally biased region" description="Polar residues" evidence="11">
    <location>
        <begin position="1"/>
        <end position="12"/>
    </location>
</feature>
<evidence type="ECO:0000256" key="8">
    <source>
        <dbReference type="ARBA" id="ARBA00023134"/>
    </source>
</evidence>
<evidence type="ECO:0000256" key="1">
    <source>
        <dbReference type="ARBA" id="ARBA00004389"/>
    </source>
</evidence>
<evidence type="ECO:0000256" key="5">
    <source>
        <dbReference type="ARBA" id="ARBA00022741"/>
    </source>
</evidence>
<accession>A0A0D0BVM2</accession>
<dbReference type="AlphaFoldDB" id="A0A0D0BVM2"/>
<keyword evidence="6" id="KW-0256">Endoplasmic reticulum</keyword>
<protein>
    <recommendedName>
        <fullName evidence="3">Signal recognition particle receptor subunit beta</fullName>
    </recommendedName>
</protein>
<keyword evidence="9" id="KW-0472">Membrane</keyword>
<evidence type="ECO:0000256" key="7">
    <source>
        <dbReference type="ARBA" id="ARBA00022989"/>
    </source>
</evidence>
<keyword evidence="13" id="KW-1185">Reference proteome</keyword>
<keyword evidence="7" id="KW-1133">Transmembrane helix</keyword>
<reference evidence="12 13" key="1">
    <citation type="submission" date="2014-04" db="EMBL/GenBank/DDBJ databases">
        <title>Evolutionary Origins and Diversification of the Mycorrhizal Mutualists.</title>
        <authorList>
            <consortium name="DOE Joint Genome Institute"/>
            <consortium name="Mycorrhizal Genomics Consortium"/>
            <person name="Kohler A."/>
            <person name="Kuo A."/>
            <person name="Nagy L.G."/>
            <person name="Floudas D."/>
            <person name="Copeland A."/>
            <person name="Barry K.W."/>
            <person name="Cichocki N."/>
            <person name="Veneault-Fourrey C."/>
            <person name="LaButti K."/>
            <person name="Lindquist E.A."/>
            <person name="Lipzen A."/>
            <person name="Lundell T."/>
            <person name="Morin E."/>
            <person name="Murat C."/>
            <person name="Riley R."/>
            <person name="Ohm R."/>
            <person name="Sun H."/>
            <person name="Tunlid A."/>
            <person name="Henrissat B."/>
            <person name="Grigoriev I.V."/>
            <person name="Hibbett D.S."/>
            <person name="Martin F."/>
        </authorList>
    </citation>
    <scope>NUCLEOTIDE SEQUENCE [LARGE SCALE GENOMIC DNA]</scope>
    <source>
        <strain evidence="12 13">FD-317 M1</strain>
    </source>
</reference>
<dbReference type="InterPro" id="IPR027417">
    <property type="entry name" value="P-loop_NTPase"/>
</dbReference>
<evidence type="ECO:0000256" key="11">
    <source>
        <dbReference type="SAM" id="MobiDB-lite"/>
    </source>
</evidence>
<proteinExistence type="inferred from homology"/>
<evidence type="ECO:0000313" key="13">
    <source>
        <dbReference type="Proteomes" id="UP000053593"/>
    </source>
</evidence>
<dbReference type="HOGENOM" id="CLU_1547764_0_0_1"/>
<dbReference type="GO" id="GO:0005525">
    <property type="term" value="F:GTP binding"/>
    <property type="evidence" value="ECO:0007669"/>
    <property type="project" value="UniProtKB-KW"/>
</dbReference>
<dbReference type="GO" id="GO:0005789">
    <property type="term" value="C:endoplasmic reticulum membrane"/>
    <property type="evidence" value="ECO:0007669"/>
    <property type="project" value="UniProtKB-SubCell"/>
</dbReference>
<evidence type="ECO:0000256" key="3">
    <source>
        <dbReference type="ARBA" id="ARBA00020256"/>
    </source>
</evidence>